<evidence type="ECO:0000256" key="1">
    <source>
        <dbReference type="SAM" id="MobiDB-lite"/>
    </source>
</evidence>
<name>A0AAD1WGZ2_PELCU</name>
<dbReference type="Proteomes" id="UP001295444">
    <property type="component" value="Chromosome 07"/>
</dbReference>
<reference evidence="2" key="1">
    <citation type="submission" date="2022-03" db="EMBL/GenBank/DDBJ databases">
        <authorList>
            <person name="Alioto T."/>
            <person name="Alioto T."/>
            <person name="Gomez Garrido J."/>
        </authorList>
    </citation>
    <scope>NUCLEOTIDE SEQUENCE</scope>
</reference>
<keyword evidence="3" id="KW-1185">Reference proteome</keyword>
<feature type="non-terminal residue" evidence="2">
    <location>
        <position position="84"/>
    </location>
</feature>
<dbReference type="EMBL" id="OW240918">
    <property type="protein sequence ID" value="CAH2305638.1"/>
    <property type="molecule type" value="Genomic_DNA"/>
</dbReference>
<evidence type="ECO:0000313" key="3">
    <source>
        <dbReference type="Proteomes" id="UP001295444"/>
    </source>
</evidence>
<gene>
    <name evidence="2" type="ORF">PECUL_23A044855</name>
</gene>
<evidence type="ECO:0000313" key="2">
    <source>
        <dbReference type="EMBL" id="CAH2305638.1"/>
    </source>
</evidence>
<organism evidence="2 3">
    <name type="scientific">Pelobates cultripes</name>
    <name type="common">Western spadefoot toad</name>
    <dbReference type="NCBI Taxonomy" id="61616"/>
    <lineage>
        <taxon>Eukaryota</taxon>
        <taxon>Metazoa</taxon>
        <taxon>Chordata</taxon>
        <taxon>Craniata</taxon>
        <taxon>Vertebrata</taxon>
        <taxon>Euteleostomi</taxon>
        <taxon>Amphibia</taxon>
        <taxon>Batrachia</taxon>
        <taxon>Anura</taxon>
        <taxon>Pelobatoidea</taxon>
        <taxon>Pelobatidae</taxon>
        <taxon>Pelobates</taxon>
    </lineage>
</organism>
<sequence length="84" mass="9567">MLRGAQGRAQVHTLRTAHGTMTQFPEDIATEFRRFYTRLYNAREEETGLPQAARQTDTMDYLRDFHPDALTPAGAEELDAPITK</sequence>
<accession>A0AAD1WGZ2</accession>
<protein>
    <submittedName>
        <fullName evidence="2">Uncharacterized protein</fullName>
    </submittedName>
</protein>
<dbReference type="AlphaFoldDB" id="A0AAD1WGZ2"/>
<feature type="region of interest" description="Disordered" evidence="1">
    <location>
        <begin position="65"/>
        <end position="84"/>
    </location>
</feature>
<proteinExistence type="predicted"/>